<keyword evidence="2" id="KW-0238">DNA-binding</keyword>
<dbReference type="Pfam" id="PF13545">
    <property type="entry name" value="HTH_Crp_2"/>
    <property type="match status" value="1"/>
</dbReference>
<sequence>MTQLNSPCQNLLLGALPLETYKRLLPDLELIQMSYGEVIYMPGSELRYAYFPTTSLVSNIYIVEDGTSSELAIVGYEGFIGLGLFTGGRTMPHQAVVTRGGYGYRLRRQLFIKEFESGDESRTDRSLFQLLLRYIQALITQIAQTAACNRHHSIYQQLCRWLLLNLDRHSSNEMLVTHDQIANMLGVRRESITDAAGKLQQKGLISYSRGHINVLNRAGLETQVCECYQVIKTEFDRLIPAFVQAPENLIESVPSVPNKSSKHPIDNLILNKSIS</sequence>
<dbReference type="OrthoDB" id="8969464at2"/>
<dbReference type="GO" id="GO:0003677">
    <property type="term" value="F:DNA binding"/>
    <property type="evidence" value="ECO:0007669"/>
    <property type="project" value="UniProtKB-KW"/>
</dbReference>
<evidence type="ECO:0000256" key="1">
    <source>
        <dbReference type="ARBA" id="ARBA00023015"/>
    </source>
</evidence>
<dbReference type="EMBL" id="CP014476">
    <property type="protein sequence ID" value="AMK78554.1"/>
    <property type="molecule type" value="Genomic_DNA"/>
</dbReference>
<dbReference type="SUPFAM" id="SSF51206">
    <property type="entry name" value="cAMP-binding domain-like"/>
    <property type="match status" value="1"/>
</dbReference>
<keyword evidence="1" id="KW-0805">Transcription regulation</keyword>
<dbReference type="GO" id="GO:0003700">
    <property type="term" value="F:DNA-binding transcription factor activity"/>
    <property type="evidence" value="ECO:0007669"/>
    <property type="project" value="TreeGrafter"/>
</dbReference>
<dbReference type="SMART" id="SM00419">
    <property type="entry name" value="HTH_CRP"/>
    <property type="match status" value="1"/>
</dbReference>
<gene>
    <name evidence="5" type="ORF">JT25_019005</name>
</gene>
<dbReference type="InterPro" id="IPR018490">
    <property type="entry name" value="cNMP-bd_dom_sf"/>
</dbReference>
<dbReference type="STRING" id="1538553.JT25_019005"/>
<organism evidence="5 6">
    <name type="scientific">Methylomonas denitrificans</name>
    <dbReference type="NCBI Taxonomy" id="1538553"/>
    <lineage>
        <taxon>Bacteria</taxon>
        <taxon>Pseudomonadati</taxon>
        <taxon>Pseudomonadota</taxon>
        <taxon>Gammaproteobacteria</taxon>
        <taxon>Methylococcales</taxon>
        <taxon>Methylococcaceae</taxon>
        <taxon>Methylomonas</taxon>
    </lineage>
</organism>
<dbReference type="GO" id="GO:0005829">
    <property type="term" value="C:cytosol"/>
    <property type="evidence" value="ECO:0007669"/>
    <property type="project" value="TreeGrafter"/>
</dbReference>
<dbReference type="KEGG" id="mdn:JT25_019005"/>
<accession>A0A126T9T2</accession>
<dbReference type="InterPro" id="IPR050397">
    <property type="entry name" value="Env_Response_Regulators"/>
</dbReference>
<dbReference type="AlphaFoldDB" id="A0A126T9T2"/>
<protein>
    <submittedName>
        <fullName evidence="5">Crp/Fnr family transcriptional regulator</fullName>
    </submittedName>
</protein>
<dbReference type="Proteomes" id="UP000030512">
    <property type="component" value="Chromosome"/>
</dbReference>
<dbReference type="PANTHER" id="PTHR24567:SF74">
    <property type="entry name" value="HTH-TYPE TRANSCRIPTIONAL REGULATOR ARCR"/>
    <property type="match status" value="1"/>
</dbReference>
<dbReference type="RefSeq" id="WP_062329415.1">
    <property type="nucleotide sequence ID" value="NZ_CP014476.1"/>
</dbReference>
<evidence type="ECO:0000313" key="6">
    <source>
        <dbReference type="Proteomes" id="UP000030512"/>
    </source>
</evidence>
<proteinExistence type="predicted"/>
<dbReference type="SUPFAM" id="SSF46785">
    <property type="entry name" value="Winged helix' DNA-binding domain"/>
    <property type="match status" value="1"/>
</dbReference>
<dbReference type="InterPro" id="IPR012318">
    <property type="entry name" value="HTH_CRP"/>
</dbReference>
<dbReference type="InterPro" id="IPR014710">
    <property type="entry name" value="RmlC-like_jellyroll"/>
</dbReference>
<dbReference type="PANTHER" id="PTHR24567">
    <property type="entry name" value="CRP FAMILY TRANSCRIPTIONAL REGULATORY PROTEIN"/>
    <property type="match status" value="1"/>
</dbReference>
<name>A0A126T9T2_9GAMM</name>
<feature type="domain" description="HTH crp-type" evidence="4">
    <location>
        <begin position="169"/>
        <end position="216"/>
    </location>
</feature>
<dbReference type="Gene3D" id="2.60.120.10">
    <property type="entry name" value="Jelly Rolls"/>
    <property type="match status" value="1"/>
</dbReference>
<keyword evidence="6" id="KW-1185">Reference proteome</keyword>
<keyword evidence="3" id="KW-0804">Transcription</keyword>
<evidence type="ECO:0000256" key="3">
    <source>
        <dbReference type="ARBA" id="ARBA00023163"/>
    </source>
</evidence>
<evidence type="ECO:0000313" key="5">
    <source>
        <dbReference type="EMBL" id="AMK78554.1"/>
    </source>
</evidence>
<evidence type="ECO:0000259" key="4">
    <source>
        <dbReference type="SMART" id="SM00419"/>
    </source>
</evidence>
<dbReference type="InterPro" id="IPR036390">
    <property type="entry name" value="WH_DNA-bd_sf"/>
</dbReference>
<evidence type="ECO:0000256" key="2">
    <source>
        <dbReference type="ARBA" id="ARBA00023125"/>
    </source>
</evidence>
<reference evidence="5 6" key="1">
    <citation type="journal article" date="2015" name="Environ. Microbiol.">
        <title>Methane oxidation coupled to nitrate reduction under hypoxia by the Gammaproteobacterium Methylomonas denitrificans, sp. nov. type strain FJG1.</title>
        <authorList>
            <person name="Kits K.D."/>
            <person name="Klotz M.G."/>
            <person name="Stein L.Y."/>
        </authorList>
    </citation>
    <scope>NUCLEOTIDE SEQUENCE [LARGE SCALE GENOMIC DNA]</scope>
    <source>
        <strain evidence="5 6">FJG1</strain>
    </source>
</reference>